<dbReference type="VEuPathDB" id="FungiDB:RhiirFUN_009521"/>
<evidence type="ECO:0000313" key="1">
    <source>
        <dbReference type="EMBL" id="CAB5368301.1"/>
    </source>
</evidence>
<accession>A0A915Z9K4</accession>
<organism evidence="1 2">
    <name type="scientific">Rhizophagus irregularis</name>
    <dbReference type="NCBI Taxonomy" id="588596"/>
    <lineage>
        <taxon>Eukaryota</taxon>
        <taxon>Fungi</taxon>
        <taxon>Fungi incertae sedis</taxon>
        <taxon>Mucoromycota</taxon>
        <taxon>Glomeromycotina</taxon>
        <taxon>Glomeromycetes</taxon>
        <taxon>Glomerales</taxon>
        <taxon>Glomeraceae</taxon>
        <taxon>Rhizophagus</taxon>
    </lineage>
</organism>
<proteinExistence type="predicted"/>
<comment type="caution">
    <text evidence="1">The sequence shown here is derived from an EMBL/GenBank/DDBJ whole genome shotgun (WGS) entry which is preliminary data.</text>
</comment>
<dbReference type="EMBL" id="CAGKOT010000025">
    <property type="protein sequence ID" value="CAB5368301.1"/>
    <property type="molecule type" value="Genomic_DNA"/>
</dbReference>
<protein>
    <submittedName>
        <fullName evidence="1">Uncharacterized protein</fullName>
    </submittedName>
</protein>
<dbReference type="OrthoDB" id="2425841at2759"/>
<sequence>MEDSECSNNSNYKEDNIKYELQSLIDKLVFVNPLAVNNYINIDNKVFAEKELSLQEIVDIVKEINEKEIEEIEEKEEFRNW</sequence>
<dbReference type="AlphaFoldDB" id="A0A915Z9K4"/>
<name>A0A915Z9K4_9GLOM</name>
<reference evidence="1" key="1">
    <citation type="submission" date="2020-05" db="EMBL/GenBank/DDBJ databases">
        <authorList>
            <person name="Rincon C."/>
            <person name="Sanders R I."/>
            <person name="Robbins C."/>
            <person name="Chaturvedi A."/>
        </authorList>
    </citation>
    <scope>NUCLEOTIDE SEQUENCE</scope>
    <source>
        <strain evidence="1">CHB12</strain>
    </source>
</reference>
<evidence type="ECO:0000313" key="2">
    <source>
        <dbReference type="Proteomes" id="UP000684084"/>
    </source>
</evidence>
<dbReference type="Proteomes" id="UP000684084">
    <property type="component" value="Unassembled WGS sequence"/>
</dbReference>
<gene>
    <name evidence="1" type="ORF">CHRIB12_LOCUS11677</name>
</gene>